<accession>A0A9Q3D7N8</accession>
<dbReference type="AlphaFoldDB" id="A0A9Q3D7N8"/>
<keyword evidence="2" id="KW-1185">Reference proteome</keyword>
<comment type="caution">
    <text evidence="1">The sequence shown here is derived from an EMBL/GenBank/DDBJ whole genome shotgun (WGS) entry which is preliminary data.</text>
</comment>
<sequence>MTAIRAKEGRRPLILDSTVCIGYSLPVSTIVDLGLVAVVGQEDANREPITKYRVISNAEKLQTRHEIARLPGRKAFPVPAEIIGSTFATGLVVDCLNGQTYFSHLPQHALVEIKRKNWGRQVNEHLNDLFRSMQIQNLDPYGHYDYP</sequence>
<reference evidence="1" key="1">
    <citation type="submission" date="2021-03" db="EMBL/GenBank/DDBJ databases">
        <title>Draft genome sequence of rust myrtle Austropuccinia psidii MF-1, a brazilian biotype.</title>
        <authorList>
            <person name="Quecine M.C."/>
            <person name="Pachon D.M.R."/>
            <person name="Bonatelli M.L."/>
            <person name="Correr F.H."/>
            <person name="Franceschini L.M."/>
            <person name="Leite T.F."/>
            <person name="Margarido G.R.A."/>
            <person name="Almeida C.A."/>
            <person name="Ferrarezi J.A."/>
            <person name="Labate C.A."/>
        </authorList>
    </citation>
    <scope>NUCLEOTIDE SEQUENCE</scope>
    <source>
        <strain evidence="1">MF-1</strain>
    </source>
</reference>
<organism evidence="1 2">
    <name type="scientific">Austropuccinia psidii MF-1</name>
    <dbReference type="NCBI Taxonomy" id="1389203"/>
    <lineage>
        <taxon>Eukaryota</taxon>
        <taxon>Fungi</taxon>
        <taxon>Dikarya</taxon>
        <taxon>Basidiomycota</taxon>
        <taxon>Pucciniomycotina</taxon>
        <taxon>Pucciniomycetes</taxon>
        <taxon>Pucciniales</taxon>
        <taxon>Sphaerophragmiaceae</taxon>
        <taxon>Austropuccinia</taxon>
    </lineage>
</organism>
<name>A0A9Q3D7N8_9BASI</name>
<dbReference type="Proteomes" id="UP000765509">
    <property type="component" value="Unassembled WGS sequence"/>
</dbReference>
<evidence type="ECO:0000313" key="2">
    <source>
        <dbReference type="Proteomes" id="UP000765509"/>
    </source>
</evidence>
<dbReference type="EMBL" id="AVOT02013308">
    <property type="protein sequence ID" value="MBW0495823.1"/>
    <property type="molecule type" value="Genomic_DNA"/>
</dbReference>
<protein>
    <submittedName>
        <fullName evidence="1">Uncharacterized protein</fullName>
    </submittedName>
</protein>
<evidence type="ECO:0000313" key="1">
    <source>
        <dbReference type="EMBL" id="MBW0495823.1"/>
    </source>
</evidence>
<gene>
    <name evidence="1" type="ORF">O181_035538</name>
</gene>
<proteinExistence type="predicted"/>